<dbReference type="SUPFAM" id="SSF49764">
    <property type="entry name" value="HSP20-like chaperones"/>
    <property type="match status" value="1"/>
</dbReference>
<dbReference type="EMBL" id="BMAT01006301">
    <property type="protein sequence ID" value="GFS09707.1"/>
    <property type="molecule type" value="Genomic_DNA"/>
</dbReference>
<dbReference type="GO" id="GO:0006457">
    <property type="term" value="P:protein folding"/>
    <property type="evidence" value="ECO:0007669"/>
    <property type="project" value="TreeGrafter"/>
</dbReference>
<evidence type="ECO:0000259" key="1">
    <source>
        <dbReference type="PROSITE" id="PS51203"/>
    </source>
</evidence>
<sequence length="133" mass="15302">MAHFDERSGIVPCKTKWGSWWQTIEEVFIEVDPGVGTELSGKEIKCTIKPKSIALSIQGNVVFEGELFEHIHADEAIWTLEDKRYVRICLSKAHDTAAHCWPSLLVGQYQVDPMTFDEMQKKLTLQRFQFEVC</sequence>
<dbReference type="InterPro" id="IPR037898">
    <property type="entry name" value="NudC_fam"/>
</dbReference>
<gene>
    <name evidence="2" type="ORF">ElyMa_003043700</name>
</gene>
<evidence type="ECO:0000313" key="2">
    <source>
        <dbReference type="EMBL" id="GFS09707.1"/>
    </source>
</evidence>
<dbReference type="InterPro" id="IPR008978">
    <property type="entry name" value="HSP20-like_chaperone"/>
</dbReference>
<accession>A0AAV4II77</accession>
<dbReference type="Gene3D" id="1.20.5.740">
    <property type="entry name" value="Single helix bin"/>
    <property type="match status" value="1"/>
</dbReference>
<dbReference type="PANTHER" id="PTHR12356:SF18">
    <property type="entry name" value="NUDC DOMAIN-CONTAINING PROTEIN 2"/>
    <property type="match status" value="1"/>
</dbReference>
<keyword evidence="3" id="KW-1185">Reference proteome</keyword>
<reference evidence="2 3" key="1">
    <citation type="journal article" date="2021" name="Elife">
        <title>Chloroplast acquisition without the gene transfer in kleptoplastic sea slugs, Plakobranchus ocellatus.</title>
        <authorList>
            <person name="Maeda T."/>
            <person name="Takahashi S."/>
            <person name="Yoshida T."/>
            <person name="Shimamura S."/>
            <person name="Takaki Y."/>
            <person name="Nagai Y."/>
            <person name="Toyoda A."/>
            <person name="Suzuki Y."/>
            <person name="Arimoto A."/>
            <person name="Ishii H."/>
            <person name="Satoh N."/>
            <person name="Nishiyama T."/>
            <person name="Hasebe M."/>
            <person name="Maruyama T."/>
            <person name="Minagawa J."/>
            <person name="Obokata J."/>
            <person name="Shigenobu S."/>
        </authorList>
    </citation>
    <scope>NUCLEOTIDE SEQUENCE [LARGE SCALE GENOMIC DNA]</scope>
</reference>
<protein>
    <submittedName>
        <fullName evidence="2">NudC domain-containing protein 2-like</fullName>
    </submittedName>
</protein>
<dbReference type="InterPro" id="IPR007052">
    <property type="entry name" value="CS_dom"/>
</dbReference>
<evidence type="ECO:0000313" key="3">
    <source>
        <dbReference type="Proteomes" id="UP000762676"/>
    </source>
</evidence>
<dbReference type="Pfam" id="PF04969">
    <property type="entry name" value="CS"/>
    <property type="match status" value="1"/>
</dbReference>
<dbReference type="GO" id="GO:0005737">
    <property type="term" value="C:cytoplasm"/>
    <property type="evidence" value="ECO:0007669"/>
    <property type="project" value="TreeGrafter"/>
</dbReference>
<dbReference type="AlphaFoldDB" id="A0AAV4II77"/>
<organism evidence="2 3">
    <name type="scientific">Elysia marginata</name>
    <dbReference type="NCBI Taxonomy" id="1093978"/>
    <lineage>
        <taxon>Eukaryota</taxon>
        <taxon>Metazoa</taxon>
        <taxon>Spiralia</taxon>
        <taxon>Lophotrochozoa</taxon>
        <taxon>Mollusca</taxon>
        <taxon>Gastropoda</taxon>
        <taxon>Heterobranchia</taxon>
        <taxon>Euthyneura</taxon>
        <taxon>Panpulmonata</taxon>
        <taxon>Sacoglossa</taxon>
        <taxon>Placobranchoidea</taxon>
        <taxon>Plakobranchidae</taxon>
        <taxon>Elysia</taxon>
    </lineage>
</organism>
<proteinExistence type="predicted"/>
<dbReference type="GO" id="GO:0051082">
    <property type="term" value="F:unfolded protein binding"/>
    <property type="evidence" value="ECO:0007669"/>
    <property type="project" value="TreeGrafter"/>
</dbReference>
<dbReference type="Gene3D" id="2.60.40.790">
    <property type="match status" value="1"/>
</dbReference>
<comment type="caution">
    <text evidence="2">The sequence shown here is derived from an EMBL/GenBank/DDBJ whole genome shotgun (WGS) entry which is preliminary data.</text>
</comment>
<dbReference type="PROSITE" id="PS51203">
    <property type="entry name" value="CS"/>
    <property type="match status" value="1"/>
</dbReference>
<dbReference type="Proteomes" id="UP000762676">
    <property type="component" value="Unassembled WGS sequence"/>
</dbReference>
<name>A0AAV4II77_9GAST</name>
<dbReference type="PANTHER" id="PTHR12356">
    <property type="entry name" value="NUCLEAR MOVEMENT PROTEIN NUDC"/>
    <property type="match status" value="1"/>
</dbReference>
<feature type="domain" description="CS" evidence="1">
    <location>
        <begin position="13"/>
        <end position="105"/>
    </location>
</feature>